<feature type="region of interest" description="Disordered" evidence="1">
    <location>
        <begin position="1936"/>
        <end position="1977"/>
    </location>
</feature>
<feature type="compositionally biased region" description="Pro residues" evidence="1">
    <location>
        <begin position="2744"/>
        <end position="2753"/>
    </location>
</feature>
<feature type="region of interest" description="Disordered" evidence="1">
    <location>
        <begin position="2773"/>
        <end position="2964"/>
    </location>
</feature>
<feature type="compositionally biased region" description="Low complexity" evidence="1">
    <location>
        <begin position="5276"/>
        <end position="5288"/>
    </location>
</feature>
<feature type="region of interest" description="Disordered" evidence="1">
    <location>
        <begin position="3285"/>
        <end position="3313"/>
    </location>
</feature>
<feature type="compositionally biased region" description="Low complexity" evidence="1">
    <location>
        <begin position="2783"/>
        <end position="2812"/>
    </location>
</feature>
<name>A0A0F7UPV7_NEOCL</name>
<feature type="compositionally biased region" description="Basic and acidic residues" evidence="1">
    <location>
        <begin position="4458"/>
        <end position="4468"/>
    </location>
</feature>
<feature type="compositionally biased region" description="Basic and acidic residues" evidence="1">
    <location>
        <begin position="3021"/>
        <end position="3054"/>
    </location>
</feature>
<feature type="region of interest" description="Disordered" evidence="1">
    <location>
        <begin position="2134"/>
        <end position="2227"/>
    </location>
</feature>
<feature type="compositionally biased region" description="Basic and acidic residues" evidence="1">
    <location>
        <begin position="5458"/>
        <end position="5467"/>
    </location>
</feature>
<feature type="region of interest" description="Disordered" evidence="1">
    <location>
        <begin position="2260"/>
        <end position="2292"/>
    </location>
</feature>
<feature type="compositionally biased region" description="Basic and acidic residues" evidence="1">
    <location>
        <begin position="4546"/>
        <end position="4588"/>
    </location>
</feature>
<feature type="compositionally biased region" description="Basic and acidic residues" evidence="1">
    <location>
        <begin position="3361"/>
        <end position="3419"/>
    </location>
</feature>
<feature type="region of interest" description="Disordered" evidence="1">
    <location>
        <begin position="435"/>
        <end position="454"/>
    </location>
</feature>
<feature type="compositionally biased region" description="Polar residues" evidence="1">
    <location>
        <begin position="4598"/>
        <end position="4608"/>
    </location>
</feature>
<sequence length="5552" mass="595991">MYASNRLHQNISLQQLAAEETGAIPSGPRTAEFLLRISRAPAPWNLMKHFPVSRRDGHLQNAHDQIPRITRTQPCQITARRQRLLPALPTTGRMCPDPSVSVHRVSAQPSVSGQAAVEEPATASSLHQHQAAGADSFLSGWERSRPSSAVANRTVPSLSAMEGGEPSFPLHAALSPAGLPAASAASPRASARATTATLSANAPRGLPTPHPTGGFHHPGENAGLWLLSPASASLGPNPGTVEERQRFRSPEKEASDRHRGTRVAYVSPPLCPCGSPRVPHTFAHACAAFNTLPMTFSTDQRPTEEPTHGACVPFPVSRRGAGQEANTEGAGVLRNSRSMPLAWGRRERGCAHEFAGHMAAQTPCRSASEASGAAQPSSQPLRLSPLWPTNSDEQQRTLAFFQAFGPVKYIFWDLCSCPLLLRGPVASPIARFEKSTPERTRVETDSAVTAGNSLSRPASDSFSSALERTFTPTEVVLMVARFFKADVSAVKLFYEEDPETRPGALTSRDVVSPHSFTVSASQRGGDSAVAGESEGLAPVSPLRSTLDTNRQSSDSPSRPGGRLLDSLVYQGSLPHPESPEAAGRAWKPGEGEEKDSGEGRAERTQVAASALCDRLDRDSRVLLSEMGCLVHECHRRRVMDCVVAELQRALVATRRHSADEIMMTLHSSLHLGDLEILDSCLSPSATPTIVILSSIHFDFTEALRTEIERSRLGEPPPRVRLLVCHNYDWPFRPTGFLSQFIQKMDVPPQIQSAVYTATYRQLVSAVYDIPVSLLLPFSPLPSLPSNSGDCRHEQWAGGGTEDDSDVPAPLRSPSFPLHSSYTSPSPVRPPPVAPPLRALAARPDDSPWRGPCRQNTFPQENRNAALLSLEFGARKAAQQSSSALLPKSDALSPFCLTHVSAPRSRPPGETVSSGDWVARGQESRAAVPSGETLSPPDDCRRRQFGDTQGGGPAPGRCDAGDARQSDSTWEHRGPADGLPRCEKGEREESPFRATTPPPLGTTTRTASGKEHPCSADDTALHSEQTREGAPVCTERTLDEASPDVGRAAPVCPPSPNPTARGRQRQPVSAEKRARGDEENPHGGVEDAGQGALGGGRVSQKDTRNPSRDLLDFLETVALPHSSQVSQEAAHNNFQLLKRCFASEADRRGPSTAAPHAAFLGDIGAAGAPKESVPLDRRAERPEETAERVEDLPGPLVPSSPLHAQLPGRASESVAGGQRSAGSSQEGETGAPKFSGEERKRPSVLSASPSHSQGLASSPSHEAGESRAAFQVACLAMQGQETTALSAGCSLPALEPRSGKDASGTKGQTQTDATGEEEGELGVPCGSQHRPSSTSVASHLEPPRFAPAVAWRRRTPDRQRCSADPLPPSPVFFHLAERESGEAPRRRETEYFLLDTSGEESASQPSSSDFGLSYAQLRDMRWAREPRDLPSNAVPRTYLLSSPPSVCDVSVSIGSSEKLEFSFEDGDSLSKVTPPMARGWRRTGQQWHQGVRLGIWAEDLGQAEKRDRAEAREDAESRRKTGDDNLQGRREREGAETLESGKDSRRLGEPGERGARGSPRPVPLFSPETQNEGVAFRASPQREEASKEEDASHAPGRLNRETDLREAHASPFQLGEESSSTLPGHVPGCSPQPEQRAAPSVPSSSSVSGSIRTDADTIGRPGPSACGGSDDCLEESAFPPPASPGAAGGRSSEGHFRQAPYAAVSLSSSVPSGAFSVSVSPSFLPSSAGSHPRLETHAGLPRRDAGPGRANAKRRVSRFRGTDGKQPGQAEQVGPNEPEVSGAPPHSPGLSTSIANAGHEPASVTGLAFAIGDAVYASFSPNSRSPDVAAASSVALPSEGLVSFLPLASSSPSSPSSSSSFPSSFFPSSLPAVSQPAGVPPAYAVGAPLSAGLSRPVAVPRLRLSTEVMPSEFEGPGSVPASRLSLETLSLIAASPPPFVSSSSSPRNLHQVAPEHPADTRRGQAPRALAHRRASAADGASPASFSFASFLSLPSGNADRDAASRKTEEEEKASKAEVSPTRRLRRLKTTTEQARREGLRGSVNELAFRHATRRTLCLQGKDGRGVSADGQGRAGGDSFASLPLPKSACVDASSRACRQASFFFAEEKKDDGPDRRLPAENVFFSLWHAVTGETPARERQAALPASSLSRGPPGPAEPRGAKATSAMTGQGGGETKQGKGEKRGEKEESRGEERANEDLTKNENAAAGEDVVLDQSAPDAEHRRGDSLFYPVAISEDRPDMLRSLKREDQRDVCPWRQQTEEALHGREREEEHLGEDAGLSEPPANAVSSFRNPPPETAFLWNPSLGRLSECPSAARRLPPLAPSHGRASGASAELRALLQVDGGVTRGKESAGRADETAEKGEVDEQAVVRDEEEGDSSARAPRALTTETNVAAEMQGKGGVTQVMGTHEDANLKETRGCSERLAEPMRGECTPGGSADHQFLDVPADKQAEEASPAEGKEPFSSAESSSQTALPGGITADGGCRRLPEDGNREALEEAGEERQEARNTWALDGEKEEVLTACMEEPLGGDQGVGTCVPSSLEWSVSKEPHRETFKTFAGRGRKRSDEDEQDVFTARTRVPTKEQERLADFFGVTKLASLPCFYILSTNQNVTLAMVTQFLLRFPEHVKTEHWGKRHVFRSTFRRDEDVDVLFSHSSEGAFIEETPAEFGRVRLIFTRTLPPPMAFVVDDASLDLLSSDEADCPVPPAPSDSRDAASSTLASAQEKGQPSPAPPLSRIASLQPPGRPSSPSPPVSSLAPSVSSVSVRRLASPLPNAEGAVSRSVPHSNGSHPGHSSPPASSLSPSPCSSLGPSPSPSPPLSPTSPFRGCAASTGSTAKRAAASVSPLRARLPPEDLRGREEQRENAHVGRDTGRPGDSLESQRPATPQMSPVLEAREARSATEKPQRKIGRKRTRDDRDSATKAPRAAEKQIEVSLNRPGEADPNSSFFAARQEQIAQERPAYGESIRAGSKPVVSLSLCPGANLETAHSLDAGADEGNRATAFPRRLWVFLGSAQGQKSGARETEKRQAEERRADDGPCERTGRISGGEHGEANDPQADALCAGGTDEASAAEAKRLDTSPLAVFRRWLMAEPEEGDKESLREEEKTEGRGQAVANGLRLSDLKARTPPNEDARVRRKLGALREQRRARLREQSAQGLEAADEVRSPASRVALSSASGFLSSASASASFPSSLPILTSTHPSAVPSASAPSLASSTSSPPSSSSSALRSVSALPPAFSASARLSSPSGFATLASRRLYTTPAASHRRRSSSAAFLSSSAPLSSSRATEVVDGKKDVRARGPSRFDRTKTGKGVVESRRVHRLPSVKQRLGPAEGVFFLPHPVFRRGDQSGGRRGLGFGETDAKERDVTKMEEKATTEDEKGPKEEEKVELCGERSEKKRVNVSWKEDQDREVPEREHAGSVPGRVPFGIPRGEGMEAADSSGDAFASSDFLTESVCVESVDEQTGAATATQVAVYALGLDSLPWTCFLLCKRLRRFLSAVRRSGVLGIVYVPALWRGPSLLSSVHFDFNFSSFPQREKEKLRRPWDIYLAAGSCVEPVQEQLGWQARKRQRIQEAVTELRQFVWGGRGLLTSAKHALVDLSAEIERLAERLCAESDEAREGTNDEKEETEEEEEEREEEEKEELEELGEEKREAKEVEREEDGPEVGRSSQAATKGDLPFFSGGGGSWSAGAVGEREGESEKEDEKRRDTLKRRGKKAKLRRGMRVTKASGKKGNRGSSALGWNGEEENDFKAHAGETAESPQIPSSSRRGEDEAFSALRTEQAEAEDPGGSSARPGPSTHTQAGEFGRSRQGERETQEAWRHAMLEILERVILRRFTTICDKRDVLILTRFASRLRQTETPSLQEAPEAGAPGPKLVLCGPTEGSAERQFVETVLAVKAFLSGGPQGGSREPIQKSCRLLSCPPSAPKQMQRGETLVISSRPSGSVPASSPLPALTPAPTPTSVLALGNVSDLLARAAFAESTFDVLVSWISPWPSPRLSSPNVREAAAKNPLAVAVVGWVEEDVDGALAFLASGFDPSPTTGEESSGAEAPFHLLSRHRRITGVATRQAAAAKESDAKREGRVRTPPKEESTATQALDRVQSSSLLDGLSSTVVQVPRALLPLVFQASLSALREFFDDPRFDIRTTCAAILHTFGGTLLELDFSYSTHPVLSPVSFCCAPCFVSVVLESLGFFFLLASSQFDFCSLPVSPDIYHVLRGERRRDLRRVLGEARRKEQHKRGEEKDERPVALQRTGRKREVGGGERTTQTKRGRETGEEESREDDARDRRAQREALRHDQRAAVDNPLSTEESPLGSLSSSLFSSHRLIFDCEALYPPCQLAAIQSALSLFGGPFYGVKGGTVACPVTPQFPLPGDVGLVEEEAKGDAREETIEEAREAREETRGEMGEGGEREEGERGDSEADECGGARSADESATGGRLARREGGNGKSVDSGELQERRQQRREMTVVVYNPNDVPADLLLLITREGNVEDPDPVYDCLMAEASYMARTEPDVFLLSGVPFGFAPLPRYSSHPPSAVASSPDIAEHPDGKGKEDEPSERSAESPRDRRGARSEKEASGEAAREGESEVEGEIQDTTDGNPANSERTAGGSGVDTAFSETRTSPDDDPENLSSLRVRSASASAPRCNSLSASGLPRGFVCRLGAGCGAQGRACPSVHCVHERAAVRRFERLLSVMFPPGALKKEVRRNEFLVPFELGGRFIGPAGKHRKHLIARTQAFISVLNERHRGPDGRSWRRLVVGGDFAARLRIVREIFRVLQWPASEALEPCASRRGHSKVKDHAKDPDKALLDLFTLQAVPRVRMLGRDEGWAERHGEAAGEANLHTPATCMRSIPLERGVARLFRGLSERLLDVSLRLTVTRKGGKECATNCGDFHVDRGLLRVSLDRHELELVRVVSASSLRASAPDADTTRSRRQEEQGDETAEGAREGDGRAKCIVEMNAGGGTGGNEAGGEETGDLSELSPSRRCTSRLTARETYIVTIRGTLEALNGGTEGALEYLVDKTRFEDVKFSDTVQWFFFVPDVEQRGRMGASDPKREGDDQALEDSHCYFLGPRNVSGTPALGTRDAHPPVASSSYSALSPPSVWKRVEGDEAVESAWQAFVSGIDWSGRGVALLRIAGGDYLFQVATWTAFPLIRREREAGAGSEAPRRDWGAPPDAGYRLVREKGEARGELEGDEGDSGPQGSEAKEETADIEGENRLTEEVRSASRDCEDFSTNQDGPSASDEEDAKTESEARQRDEKLLSPSLPQEMHDASALALPVAAAVSTELEPSLPQGEAKDEAEPREETSAAENRGSDTARSLVSVDEEGPPAERPASISSGLPSPRLCPRVAEADSILATAASVASPSGDMRRLASSRCVPSVVATSTEATNKGSALLESSLAALLGRPEHRALRPFAFSVDCSLPPVRLTRVQIGGARGSRRGAATEDEEEEETRQEARRRDLGEAQAGDDAAAAPRGEQKTQRARGKQSTKKDARDGRELASATRGQRKSDSGESRQETRVFPEEGEPVQPCKGILRSRTRAFLRNFL</sequence>
<feature type="region of interest" description="Disordered" evidence="1">
    <location>
        <begin position="5190"/>
        <end position="5348"/>
    </location>
</feature>
<feature type="region of interest" description="Disordered" evidence="1">
    <location>
        <begin position="2342"/>
        <end position="2392"/>
    </location>
</feature>
<feature type="compositionally biased region" description="Low complexity" evidence="1">
    <location>
        <begin position="185"/>
        <end position="215"/>
    </location>
</feature>
<feature type="compositionally biased region" description="Basic and acidic residues" evidence="1">
    <location>
        <begin position="2175"/>
        <end position="2200"/>
    </location>
</feature>
<feature type="compositionally biased region" description="Basic and acidic residues" evidence="1">
    <location>
        <begin position="1997"/>
        <end position="2014"/>
    </location>
</feature>
<feature type="compositionally biased region" description="Low complexity" evidence="1">
    <location>
        <begin position="4308"/>
        <end position="4320"/>
    </location>
</feature>
<feature type="compositionally biased region" description="Polar residues" evidence="1">
    <location>
        <begin position="2879"/>
        <end position="2889"/>
    </location>
</feature>
<feature type="compositionally biased region" description="Basic and acidic residues" evidence="1">
    <location>
        <begin position="4076"/>
        <end position="4094"/>
    </location>
</feature>
<feature type="region of interest" description="Disordered" evidence="1">
    <location>
        <begin position="1164"/>
        <end position="1263"/>
    </location>
</feature>
<feature type="compositionally biased region" description="Low complexity" evidence="1">
    <location>
        <begin position="4533"/>
        <end position="4544"/>
    </location>
</feature>
<feature type="compositionally biased region" description="Pro residues" evidence="1">
    <location>
        <begin position="2813"/>
        <end position="2822"/>
    </location>
</feature>
<accession>A0A0F7UPV7</accession>
<feature type="compositionally biased region" description="Basic and acidic residues" evidence="1">
    <location>
        <begin position="1579"/>
        <end position="1607"/>
    </location>
</feature>
<dbReference type="PANTHER" id="PTHR34491">
    <property type="entry name" value="A-TYPE INCLUSION PROTEIN, PUTATIVE-RELATED"/>
    <property type="match status" value="1"/>
</dbReference>
<feature type="compositionally biased region" description="Basic and acidic residues" evidence="1">
    <location>
        <begin position="5512"/>
        <end position="5527"/>
    </location>
</feature>
<feature type="region of interest" description="Disordered" evidence="1">
    <location>
        <begin position="3015"/>
        <end position="3067"/>
    </location>
</feature>
<feature type="compositionally biased region" description="Basic and acidic residues" evidence="1">
    <location>
        <begin position="4946"/>
        <end position="4957"/>
    </location>
</feature>
<feature type="region of interest" description="Disordered" evidence="1">
    <location>
        <begin position="786"/>
        <end position="834"/>
    </location>
</feature>
<feature type="compositionally biased region" description="Basic and acidic residues" evidence="1">
    <location>
        <begin position="587"/>
        <end position="602"/>
    </location>
</feature>
<feature type="compositionally biased region" description="Basic and acidic residues" evidence="1">
    <location>
        <begin position="3650"/>
        <end position="3659"/>
    </location>
</feature>
<feature type="compositionally biased region" description="Basic and acidic residues" evidence="1">
    <location>
        <begin position="5162"/>
        <end position="5174"/>
    </location>
</feature>
<gene>
    <name evidence="2" type="ORF">BN1204_067800</name>
</gene>
<feature type="region of interest" description="Disordered" evidence="1">
    <location>
        <begin position="516"/>
        <end position="602"/>
    </location>
</feature>
<feature type="region of interest" description="Disordered" evidence="1">
    <location>
        <begin position="185"/>
        <end position="261"/>
    </location>
</feature>
<feature type="region of interest" description="Disordered" evidence="1">
    <location>
        <begin position="4533"/>
        <end position="4641"/>
    </location>
</feature>
<feature type="compositionally biased region" description="Polar residues" evidence="1">
    <location>
        <begin position="542"/>
        <end position="556"/>
    </location>
</feature>
<feature type="compositionally biased region" description="Low complexity" evidence="1">
    <location>
        <begin position="5469"/>
        <end position="5478"/>
    </location>
</feature>
<feature type="compositionally biased region" description="Basic and acidic residues" evidence="1">
    <location>
        <begin position="5208"/>
        <end position="5234"/>
    </location>
</feature>
<feature type="region of interest" description="Disordered" evidence="1">
    <location>
        <begin position="1995"/>
        <end position="2036"/>
    </location>
</feature>
<dbReference type="PANTHER" id="PTHR34491:SF38">
    <property type="entry name" value="CENTROSOMIN N-TERMINAL MOTIF 1 DOMAIN-CONTAINING PROTEIN-RELATED"/>
    <property type="match status" value="1"/>
</dbReference>
<feature type="compositionally biased region" description="Basic and acidic residues" evidence="1">
    <location>
        <begin position="1069"/>
        <end position="1084"/>
    </location>
</feature>
<protein>
    <submittedName>
        <fullName evidence="2">Uncharacterized protein</fullName>
    </submittedName>
</protein>
<feature type="compositionally biased region" description="Basic and acidic residues" evidence="1">
    <location>
        <begin position="3099"/>
        <end position="3110"/>
    </location>
</feature>
<feature type="region of interest" description="Disordered" evidence="1">
    <location>
        <begin position="4234"/>
        <end position="4320"/>
    </location>
</feature>
<feature type="compositionally biased region" description="Acidic residues" evidence="1">
    <location>
        <begin position="3626"/>
        <end position="3649"/>
    </location>
</feature>
<feature type="compositionally biased region" description="Gly residues" evidence="1">
    <location>
        <begin position="4963"/>
        <end position="4972"/>
    </location>
</feature>
<feature type="region of interest" description="Disordered" evidence="1">
    <location>
        <begin position="2426"/>
        <end position="2507"/>
    </location>
</feature>
<feature type="compositionally biased region" description="Basic and acidic residues" evidence="1">
    <location>
        <begin position="3122"/>
        <end position="3135"/>
    </location>
</feature>
<feature type="compositionally biased region" description="Basic and acidic residues" evidence="1">
    <location>
        <begin position="1502"/>
        <end position="1554"/>
    </location>
</feature>
<feature type="compositionally biased region" description="Basic and acidic residues" evidence="1">
    <location>
        <begin position="4385"/>
        <end position="4422"/>
    </location>
</feature>
<feature type="region of interest" description="Disordered" evidence="1">
    <location>
        <begin position="4385"/>
        <end position="4469"/>
    </location>
</feature>
<organism evidence="2">
    <name type="scientific">Neospora caninum (strain Liverpool)</name>
    <dbReference type="NCBI Taxonomy" id="572307"/>
    <lineage>
        <taxon>Eukaryota</taxon>
        <taxon>Sar</taxon>
        <taxon>Alveolata</taxon>
        <taxon>Apicomplexa</taxon>
        <taxon>Conoidasida</taxon>
        <taxon>Coccidia</taxon>
        <taxon>Eucoccidiorida</taxon>
        <taxon>Eimeriorina</taxon>
        <taxon>Sarcocystidae</taxon>
        <taxon>Neospora</taxon>
    </lineage>
</organism>
<feature type="region of interest" description="Disordered" evidence="1">
    <location>
        <begin position="3201"/>
        <end position="3228"/>
    </location>
</feature>
<feature type="region of interest" description="Disordered" evidence="1">
    <location>
        <begin position="5162"/>
        <end position="5181"/>
    </location>
</feature>
<feature type="region of interest" description="Disordered" evidence="1">
    <location>
        <begin position="1721"/>
        <end position="1796"/>
    </location>
</feature>
<feature type="compositionally biased region" description="Basic and acidic residues" evidence="1">
    <location>
        <begin position="2851"/>
        <end position="2874"/>
    </location>
</feature>
<feature type="compositionally biased region" description="Basic and acidic residues" evidence="1">
    <location>
        <begin position="2894"/>
        <end position="2906"/>
    </location>
</feature>
<feature type="compositionally biased region" description="Basic and acidic residues" evidence="1">
    <location>
        <begin position="3809"/>
        <end position="3819"/>
    </location>
</feature>
<feature type="compositionally biased region" description="Basic and acidic residues" evidence="1">
    <location>
        <begin position="1731"/>
        <end position="1745"/>
    </location>
</feature>
<feature type="region of interest" description="Disordered" evidence="1">
    <location>
        <begin position="1502"/>
        <end position="1694"/>
    </location>
</feature>
<feature type="compositionally biased region" description="Basic and acidic residues" evidence="1">
    <location>
        <begin position="435"/>
        <end position="444"/>
    </location>
</feature>
<feature type="compositionally biased region" description="Basic and acidic residues" evidence="1">
    <location>
        <begin position="4930"/>
        <end position="4939"/>
    </location>
</feature>
<feature type="compositionally biased region" description="Basic and acidic residues" evidence="1">
    <location>
        <begin position="3614"/>
        <end position="3625"/>
    </location>
</feature>
<feature type="compositionally biased region" description="Basic and acidic residues" evidence="1">
    <location>
        <begin position="5299"/>
        <end position="5310"/>
    </location>
</feature>
<feature type="compositionally biased region" description="Gly residues" evidence="1">
    <location>
        <begin position="3349"/>
        <end position="3358"/>
    </location>
</feature>
<feature type="region of interest" description="Disordered" evidence="1">
    <location>
        <begin position="899"/>
        <end position="1104"/>
    </location>
</feature>
<feature type="region of interest" description="Disordered" evidence="1">
    <location>
        <begin position="2698"/>
        <end position="2759"/>
    </location>
</feature>
<feature type="region of interest" description="Disordered" evidence="1">
    <location>
        <begin position="5438"/>
        <end position="5537"/>
    </location>
</feature>
<feature type="region of interest" description="Disordered" evidence="1">
    <location>
        <begin position="4071"/>
        <end position="4099"/>
    </location>
</feature>
<feature type="compositionally biased region" description="Polar residues" evidence="1">
    <location>
        <begin position="1244"/>
        <end position="1259"/>
    </location>
</feature>
<dbReference type="CDD" id="cd00105">
    <property type="entry name" value="KH-I"/>
    <property type="match status" value="1"/>
</dbReference>
<feature type="compositionally biased region" description="Basic and acidic residues" evidence="1">
    <location>
        <begin position="2483"/>
        <end position="2506"/>
    </location>
</feature>
<reference evidence="2" key="1">
    <citation type="journal article" date="2015" name="PLoS ONE">
        <title>Comprehensive Evaluation of Toxoplasma gondii VEG and Neospora caninum LIV Genomes with Tachyzoite Stage Transcriptome and Proteome Defines Novel Transcript Features.</title>
        <authorList>
            <person name="Ramaprasad A."/>
            <person name="Mourier T."/>
            <person name="Naeem R."/>
            <person name="Malas T.B."/>
            <person name="Moussa E."/>
            <person name="Panigrahi A."/>
            <person name="Vermont S.J."/>
            <person name="Otto T.D."/>
            <person name="Wastling J."/>
            <person name="Pain A."/>
        </authorList>
    </citation>
    <scope>NUCLEOTIDE SEQUENCE</scope>
    <source>
        <strain evidence="2">Liverpool</strain>
    </source>
</reference>
<feature type="compositionally biased region" description="Low complexity" evidence="1">
    <location>
        <begin position="1638"/>
        <end position="1649"/>
    </location>
</feature>
<feature type="compositionally biased region" description="Basic and acidic residues" evidence="1">
    <location>
        <begin position="4234"/>
        <end position="4250"/>
    </location>
</feature>
<feature type="compositionally biased region" description="Basic residues" evidence="1">
    <location>
        <begin position="3710"/>
        <end position="3736"/>
    </location>
</feature>
<feature type="compositionally biased region" description="Basic and acidic residues" evidence="1">
    <location>
        <begin position="2914"/>
        <end position="2932"/>
    </location>
</feature>
<feature type="compositionally biased region" description="Basic and acidic residues" evidence="1">
    <location>
        <begin position="3289"/>
        <end position="3309"/>
    </location>
</feature>
<feature type="compositionally biased region" description="Basic and acidic residues" evidence="1">
    <location>
        <begin position="241"/>
        <end position="258"/>
    </location>
</feature>
<feature type="compositionally biased region" description="Basic and acidic residues" evidence="1">
    <location>
        <begin position="5252"/>
        <end position="5264"/>
    </location>
</feature>
<evidence type="ECO:0000313" key="2">
    <source>
        <dbReference type="EMBL" id="CEL71116.1"/>
    </source>
</evidence>
<feature type="region of interest" description="Disordered" evidence="1">
    <location>
        <begin position="110"/>
        <end position="131"/>
    </location>
</feature>
<feature type="compositionally biased region" description="Basic and acidic residues" evidence="1">
    <location>
        <begin position="1172"/>
        <end position="1190"/>
    </location>
</feature>
<feature type="compositionally biased region" description="Basic and acidic residues" evidence="1">
    <location>
        <begin position="958"/>
        <end position="990"/>
    </location>
</feature>
<feature type="compositionally biased region" description="Basic and acidic residues" evidence="1">
    <location>
        <begin position="4285"/>
        <end position="4303"/>
    </location>
</feature>
<dbReference type="EMBL" id="LN714487">
    <property type="protein sequence ID" value="CEL71116.1"/>
    <property type="molecule type" value="Genomic_DNA"/>
</dbReference>
<feature type="compositionally biased region" description="Basic and acidic residues" evidence="1">
    <location>
        <begin position="5494"/>
        <end position="5503"/>
    </location>
</feature>
<feature type="compositionally biased region" description="Basic and acidic residues" evidence="1">
    <location>
        <begin position="2260"/>
        <end position="2275"/>
    </location>
</feature>
<feature type="region of interest" description="Disordered" evidence="1">
    <location>
        <begin position="3346"/>
        <end position="3428"/>
    </location>
</feature>
<feature type="compositionally biased region" description="Basic and acidic residues" evidence="1">
    <location>
        <begin position="2347"/>
        <end position="2371"/>
    </location>
</feature>
<feature type="region of interest" description="Disordered" evidence="1">
    <location>
        <begin position="1290"/>
        <end position="1340"/>
    </location>
</feature>
<feature type="compositionally biased region" description="Basic and acidic residues" evidence="1">
    <location>
        <begin position="1007"/>
        <end position="1026"/>
    </location>
</feature>
<proteinExistence type="predicted"/>
<feature type="compositionally biased region" description="Basic and acidic residues" evidence="1">
    <location>
        <begin position="3695"/>
        <end position="3709"/>
    </location>
</feature>
<feature type="compositionally biased region" description="Basic and acidic residues" evidence="1">
    <location>
        <begin position="3142"/>
        <end position="3153"/>
    </location>
</feature>
<feature type="region of interest" description="Disordered" evidence="1">
    <location>
        <begin position="3091"/>
        <end position="3168"/>
    </location>
</feature>
<feature type="region of interest" description="Disordered" evidence="1">
    <location>
        <begin position="4922"/>
        <end position="4988"/>
    </location>
</feature>
<feature type="region of interest" description="Disordered" evidence="1">
    <location>
        <begin position="3614"/>
        <end position="3819"/>
    </location>
</feature>
<evidence type="ECO:0000256" key="1">
    <source>
        <dbReference type="SAM" id="MobiDB-lite"/>
    </source>
</evidence>